<dbReference type="Proteomes" id="UP000199477">
    <property type="component" value="Unassembled WGS sequence"/>
</dbReference>
<dbReference type="RefSeq" id="WP_026635352.1">
    <property type="nucleotide sequence ID" value="NZ_FONH01000005.1"/>
</dbReference>
<organism evidence="1 2">
    <name type="scientific">Dyella marensis</name>
    <dbReference type="NCBI Taxonomy" id="500610"/>
    <lineage>
        <taxon>Bacteria</taxon>
        <taxon>Pseudomonadati</taxon>
        <taxon>Pseudomonadota</taxon>
        <taxon>Gammaproteobacteria</taxon>
        <taxon>Lysobacterales</taxon>
        <taxon>Rhodanobacteraceae</taxon>
        <taxon>Dyella</taxon>
    </lineage>
</organism>
<dbReference type="AlphaFoldDB" id="A0A1I2EIG8"/>
<keyword evidence="2" id="KW-1185">Reference proteome</keyword>
<accession>A0A1I2EIG8</accession>
<reference evidence="2" key="1">
    <citation type="submission" date="2016-10" db="EMBL/GenBank/DDBJ databases">
        <authorList>
            <person name="Varghese N."/>
            <person name="Submissions S."/>
        </authorList>
    </citation>
    <scope>NUCLEOTIDE SEQUENCE [LARGE SCALE GENOMIC DNA]</scope>
    <source>
        <strain evidence="2">UNC178MFTsu3.1</strain>
    </source>
</reference>
<evidence type="ECO:0000313" key="1">
    <source>
        <dbReference type="EMBL" id="SFE92326.1"/>
    </source>
</evidence>
<name>A0A1I2EIG8_9GAMM</name>
<evidence type="ECO:0000313" key="2">
    <source>
        <dbReference type="Proteomes" id="UP000199477"/>
    </source>
</evidence>
<dbReference type="STRING" id="500610.SAMN02799615_01960"/>
<dbReference type="EMBL" id="FONH01000005">
    <property type="protein sequence ID" value="SFE92326.1"/>
    <property type="molecule type" value="Genomic_DNA"/>
</dbReference>
<protein>
    <submittedName>
        <fullName evidence="1">Uncharacterized protein</fullName>
    </submittedName>
</protein>
<proteinExistence type="predicted"/>
<gene>
    <name evidence="1" type="ORF">SAMN02799615_01960</name>
</gene>
<sequence length="227" mass="24994">MSAERAIRRFQARTVLDGLHPARCLALPAPLLERARGSALGRRQLARAALRAQPRVFAPDQERWAAWADEEPWLLWPQAELDAFTRELGAIALGPVVRVTVERADVLFLREALGLEHWRRAQSADAWRGPAPEAVRNMGRALVQRCERDAAALREAVYERGKIEFLGHAGRRDPRLAERLALAYASAPALPCAKEAWLPAATVPALLAALLAPPPDVEAPAEQSHAE</sequence>